<proteinExistence type="predicted"/>
<gene>
    <name evidence="3" type="ORF">SAMN04487935_3580</name>
</gene>
<feature type="signal peptide" evidence="1">
    <location>
        <begin position="1"/>
        <end position="19"/>
    </location>
</feature>
<sequence>MKKVFLAAVALFAIGFAQAQTARFGVKAGLNVSTLTGNIENAEAKIGAHVGGLVEIKITNKFAIQPELLLSLQGAKNDYTESFGNNRYTNEEKLNLTYINIPVMAKFYVIPALSLEAGPQIGFLVNAENKYTYTEVDGNDVSTISRKNDIKGNLRTLDAGFNLGASYYFTNNLFVQARYTIGLSSIDKNDYNRNDDNDDFNDYDYDKGIHNGVFQASIGYRF</sequence>
<organism evidence="3 4">
    <name type="scientific">Flavobacterium noncentrifugens</name>
    <dbReference type="NCBI Taxonomy" id="1128970"/>
    <lineage>
        <taxon>Bacteria</taxon>
        <taxon>Pseudomonadati</taxon>
        <taxon>Bacteroidota</taxon>
        <taxon>Flavobacteriia</taxon>
        <taxon>Flavobacteriales</taxon>
        <taxon>Flavobacteriaceae</taxon>
        <taxon>Flavobacterium</taxon>
    </lineage>
</organism>
<evidence type="ECO:0000313" key="3">
    <source>
        <dbReference type="EMBL" id="SDK52663.1"/>
    </source>
</evidence>
<evidence type="ECO:0000256" key="1">
    <source>
        <dbReference type="SAM" id="SignalP"/>
    </source>
</evidence>
<dbReference type="AlphaFoldDB" id="A0A1G9CLU8"/>
<evidence type="ECO:0000313" key="4">
    <source>
        <dbReference type="Proteomes" id="UP000199580"/>
    </source>
</evidence>
<dbReference type="InterPro" id="IPR025665">
    <property type="entry name" value="Beta-barrel_OMP_2"/>
</dbReference>
<dbReference type="Pfam" id="PF13568">
    <property type="entry name" value="OMP_b-brl_2"/>
    <property type="match status" value="1"/>
</dbReference>
<protein>
    <submittedName>
        <fullName evidence="3">Outer membrane protein beta-barrel domain-containing protein</fullName>
    </submittedName>
</protein>
<accession>A0A1G9CLU8</accession>
<feature type="domain" description="Outer membrane protein beta-barrel" evidence="2">
    <location>
        <begin position="18"/>
        <end position="187"/>
    </location>
</feature>
<dbReference type="Gene3D" id="2.40.160.20">
    <property type="match status" value="1"/>
</dbReference>
<dbReference type="RefSeq" id="WP_091398829.1">
    <property type="nucleotide sequence ID" value="NZ_BKAI01000010.1"/>
</dbReference>
<feature type="chain" id="PRO_5011586317" evidence="1">
    <location>
        <begin position="20"/>
        <end position="222"/>
    </location>
</feature>
<reference evidence="3 4" key="1">
    <citation type="submission" date="2016-10" db="EMBL/GenBank/DDBJ databases">
        <authorList>
            <person name="de Groot N.N."/>
        </authorList>
    </citation>
    <scope>NUCLEOTIDE SEQUENCE [LARGE SCALE GENOMIC DNA]</scope>
    <source>
        <strain evidence="3 4">CGMCC 1.10076</strain>
    </source>
</reference>
<keyword evidence="4" id="KW-1185">Reference proteome</keyword>
<dbReference type="Proteomes" id="UP000199580">
    <property type="component" value="Unassembled WGS sequence"/>
</dbReference>
<keyword evidence="1" id="KW-0732">Signal</keyword>
<dbReference type="STRING" id="1128970.SAMN04487935_3580"/>
<name>A0A1G9CLU8_9FLAO</name>
<dbReference type="OrthoDB" id="947434at2"/>
<dbReference type="EMBL" id="FNEZ01000007">
    <property type="protein sequence ID" value="SDK52663.1"/>
    <property type="molecule type" value="Genomic_DNA"/>
</dbReference>
<evidence type="ECO:0000259" key="2">
    <source>
        <dbReference type="Pfam" id="PF13568"/>
    </source>
</evidence>